<accession>A0A2U3DWZ4</accession>
<dbReference type="AlphaFoldDB" id="A0A2U3DWZ4"/>
<dbReference type="Pfam" id="PF00884">
    <property type="entry name" value="Sulfatase"/>
    <property type="match status" value="1"/>
</dbReference>
<evidence type="ECO:0000313" key="4">
    <source>
        <dbReference type="EMBL" id="PWI66778.1"/>
    </source>
</evidence>
<dbReference type="PANTHER" id="PTHR43108">
    <property type="entry name" value="N-ACETYLGLUCOSAMINE-6-SULFATASE FAMILY MEMBER"/>
    <property type="match status" value="1"/>
</dbReference>
<dbReference type="Proteomes" id="UP000245956">
    <property type="component" value="Unassembled WGS sequence"/>
</dbReference>
<evidence type="ECO:0000256" key="2">
    <source>
        <dbReference type="SAM" id="MobiDB-lite"/>
    </source>
</evidence>
<proteinExistence type="inferred from homology"/>
<evidence type="ECO:0000259" key="3">
    <source>
        <dbReference type="Pfam" id="PF00884"/>
    </source>
</evidence>
<dbReference type="SUPFAM" id="SSF53649">
    <property type="entry name" value="Alkaline phosphatase-like"/>
    <property type="match status" value="1"/>
</dbReference>
<dbReference type="EMBL" id="LCWV01000022">
    <property type="protein sequence ID" value="PWI66778.1"/>
    <property type="molecule type" value="Genomic_DNA"/>
</dbReference>
<organism evidence="4 5">
    <name type="scientific">Purpureocillium lilacinum</name>
    <name type="common">Paecilomyces lilacinus</name>
    <dbReference type="NCBI Taxonomy" id="33203"/>
    <lineage>
        <taxon>Eukaryota</taxon>
        <taxon>Fungi</taxon>
        <taxon>Dikarya</taxon>
        <taxon>Ascomycota</taxon>
        <taxon>Pezizomycotina</taxon>
        <taxon>Sordariomycetes</taxon>
        <taxon>Hypocreomycetidae</taxon>
        <taxon>Hypocreales</taxon>
        <taxon>Ophiocordycipitaceae</taxon>
        <taxon>Purpureocillium</taxon>
    </lineage>
</organism>
<protein>
    <recommendedName>
        <fullName evidence="3">Sulfatase N-terminal domain-containing protein</fullName>
    </recommendedName>
</protein>
<dbReference type="Gene3D" id="3.40.720.10">
    <property type="entry name" value="Alkaline Phosphatase, subunit A"/>
    <property type="match status" value="1"/>
</dbReference>
<dbReference type="InterPro" id="IPR012083">
    <property type="entry name" value="Arylsulfatase"/>
</dbReference>
<dbReference type="InterPro" id="IPR000917">
    <property type="entry name" value="Sulfatase_N"/>
</dbReference>
<reference evidence="4 5" key="1">
    <citation type="journal article" date="2016" name="Front. Microbiol.">
        <title>Genome and transcriptome sequences reveal the specific parasitism of the nematophagous Purpureocillium lilacinum 36-1.</title>
        <authorList>
            <person name="Xie J."/>
            <person name="Li S."/>
            <person name="Mo C."/>
            <person name="Xiao X."/>
            <person name="Peng D."/>
            <person name="Wang G."/>
            <person name="Xiao Y."/>
        </authorList>
    </citation>
    <scope>NUCLEOTIDE SEQUENCE [LARGE SCALE GENOMIC DNA]</scope>
    <source>
        <strain evidence="4 5">36-1</strain>
    </source>
</reference>
<dbReference type="InterPro" id="IPR017850">
    <property type="entry name" value="Alkaline_phosphatase_core_sf"/>
</dbReference>
<comment type="similarity">
    <text evidence="1">Belongs to the sulfatase family.</text>
</comment>
<feature type="compositionally biased region" description="Basic and acidic residues" evidence="2">
    <location>
        <begin position="143"/>
        <end position="152"/>
    </location>
</feature>
<gene>
    <name evidence="4" type="ORF">PCL_04622</name>
</gene>
<dbReference type="PIRSF" id="PIRSF000972">
    <property type="entry name" value="Arylsulf_plant"/>
    <property type="match status" value="1"/>
</dbReference>
<name>A0A2U3DWZ4_PURLI</name>
<dbReference type="GO" id="GO:0005539">
    <property type="term" value="F:glycosaminoglycan binding"/>
    <property type="evidence" value="ECO:0007669"/>
    <property type="project" value="TreeGrafter"/>
</dbReference>
<dbReference type="GO" id="GO:0004065">
    <property type="term" value="F:arylsulfatase activity"/>
    <property type="evidence" value="ECO:0007669"/>
    <property type="project" value="InterPro"/>
</dbReference>
<dbReference type="GO" id="GO:0008449">
    <property type="term" value="F:N-acetylglucosamine-6-sulfatase activity"/>
    <property type="evidence" value="ECO:0007669"/>
    <property type="project" value="TreeGrafter"/>
</dbReference>
<feature type="region of interest" description="Disordered" evidence="2">
    <location>
        <begin position="136"/>
        <end position="156"/>
    </location>
</feature>
<dbReference type="PANTHER" id="PTHR43108:SF8">
    <property type="entry name" value="SD21168P"/>
    <property type="match status" value="1"/>
</dbReference>
<dbReference type="CDD" id="cd16147">
    <property type="entry name" value="G6S"/>
    <property type="match status" value="1"/>
</dbReference>
<evidence type="ECO:0000313" key="5">
    <source>
        <dbReference type="Proteomes" id="UP000245956"/>
    </source>
</evidence>
<feature type="domain" description="Sulfatase N-terminal" evidence="3">
    <location>
        <begin position="3"/>
        <end position="301"/>
    </location>
</feature>
<comment type="caution">
    <text evidence="4">The sequence shown here is derived from an EMBL/GenBank/DDBJ whole genome shotgun (WGS) entry which is preliminary data.</text>
</comment>
<sequence length="503" mass="55881">MAHNTNVTDVFPPYGGYPKFVSQGLNEKYLPVFLQSAGYNTYYTGKLFNAHSVSNYHDPFPSGWTGSDFLLDPNTYSYLNATFQRNKEPPVNYEGQYSTDVLAGKALSFIDEAVAAKKPFFVGIAPIAPHSNINANVVSPPDGSKRNDKKFETTPPIPAERHAHLFPDVVVPRTHNFNSDHPSGASWVFRQPKMTTENVAYNDEYHRNRIRSLQAVDEMVDSVFKKLESHGITGETYVFYTSDNGFHIGQHRLQPGKSCGYEEDINVPLIIRGPGIPAGSVADFVTAHHDLLPTILGIAGYPVPADVDGVAIPLTEEEQTSARSTRHEHVTVEYWGFAASEGKFLLFGGDDRFATNNTYKAVRVISEEYNLYYSVWCNNERELYDLESDPGQMNNLLQPNAPAINILGQSIQTLTSRLDALLLVTKTCKGATCSRPWGALHPQGSVHTLRDALASSFDVFYEKALPRVSNSYCASGFLEDAEGPTFERNGVLFSNGLRWDDWS</sequence>
<dbReference type="GO" id="GO:0018958">
    <property type="term" value="P:phenol-containing compound metabolic process"/>
    <property type="evidence" value="ECO:0007669"/>
    <property type="project" value="InterPro"/>
</dbReference>
<evidence type="ECO:0000256" key="1">
    <source>
        <dbReference type="ARBA" id="ARBA00008779"/>
    </source>
</evidence>